<comment type="caution">
    <text evidence="1">The sequence shown here is derived from an EMBL/GenBank/DDBJ whole genome shotgun (WGS) entry which is preliminary data.</text>
</comment>
<protein>
    <submittedName>
        <fullName evidence="1">Uncharacterized protein</fullName>
    </submittedName>
</protein>
<dbReference type="AlphaFoldDB" id="A0A0L6UYW8"/>
<proteinExistence type="predicted"/>
<sequence length="119" mass="13388">MEKEMNINWSDTVARLVGIDIKQSNNFVKLSQPRLTQQILNDYKRPTFTQRSTLPDETLELAAHGLTLHTPSELGFVVRCELGRGTRKVNVGVCHQKFWGQYSLGGKKAGGRGNVNMCR</sequence>
<gene>
    <name evidence="1" type="ORF">VP01_3245g1</name>
</gene>
<reference evidence="1 2" key="1">
    <citation type="submission" date="2015-08" db="EMBL/GenBank/DDBJ databases">
        <title>Next Generation Sequencing and Analysis of the Genome of Puccinia sorghi L Schw, the Causal Agent of Maize Common Rust.</title>
        <authorList>
            <person name="Rochi L."/>
            <person name="Burguener G."/>
            <person name="Darino M."/>
            <person name="Turjanski A."/>
            <person name="Kreff E."/>
            <person name="Dieguez M.J."/>
            <person name="Sacco F."/>
        </authorList>
    </citation>
    <scope>NUCLEOTIDE SEQUENCE [LARGE SCALE GENOMIC DNA]</scope>
    <source>
        <strain evidence="1 2">RO10H11247</strain>
    </source>
</reference>
<evidence type="ECO:0000313" key="2">
    <source>
        <dbReference type="Proteomes" id="UP000037035"/>
    </source>
</evidence>
<keyword evidence="2" id="KW-1185">Reference proteome</keyword>
<dbReference type="Proteomes" id="UP000037035">
    <property type="component" value="Unassembled WGS sequence"/>
</dbReference>
<evidence type="ECO:0000313" key="1">
    <source>
        <dbReference type="EMBL" id="KNZ53412.1"/>
    </source>
</evidence>
<dbReference type="VEuPathDB" id="FungiDB:VP01_3245g1"/>
<organism evidence="1 2">
    <name type="scientific">Puccinia sorghi</name>
    <dbReference type="NCBI Taxonomy" id="27349"/>
    <lineage>
        <taxon>Eukaryota</taxon>
        <taxon>Fungi</taxon>
        <taxon>Dikarya</taxon>
        <taxon>Basidiomycota</taxon>
        <taxon>Pucciniomycotina</taxon>
        <taxon>Pucciniomycetes</taxon>
        <taxon>Pucciniales</taxon>
        <taxon>Pucciniaceae</taxon>
        <taxon>Puccinia</taxon>
    </lineage>
</organism>
<accession>A0A0L6UYW8</accession>
<dbReference type="EMBL" id="LAVV01008219">
    <property type="protein sequence ID" value="KNZ53412.1"/>
    <property type="molecule type" value="Genomic_DNA"/>
</dbReference>
<name>A0A0L6UYW8_9BASI</name>